<dbReference type="SUPFAM" id="SSF51905">
    <property type="entry name" value="FAD/NAD(P)-binding domain"/>
    <property type="match status" value="2"/>
</dbReference>
<dbReference type="SUPFAM" id="SSF52821">
    <property type="entry name" value="Rhodanese/Cell cycle control phosphatase"/>
    <property type="match status" value="1"/>
</dbReference>
<dbReference type="InterPro" id="IPR036873">
    <property type="entry name" value="Rhodanese-like_dom_sf"/>
</dbReference>
<comment type="similarity">
    <text evidence="2">Belongs to the class-III pyridine nucleotide-disulfide oxidoreductase family.</text>
</comment>
<dbReference type="InterPro" id="IPR004099">
    <property type="entry name" value="Pyr_nucl-diS_OxRdtase_dimer"/>
</dbReference>
<dbReference type="InterPro" id="IPR016156">
    <property type="entry name" value="FAD/NAD-linked_Rdtase_dimer_sf"/>
</dbReference>
<evidence type="ECO:0000256" key="2">
    <source>
        <dbReference type="ARBA" id="ARBA00009130"/>
    </source>
</evidence>
<evidence type="ECO:0000313" key="9">
    <source>
        <dbReference type="Proteomes" id="UP001348492"/>
    </source>
</evidence>
<reference evidence="8 9" key="1">
    <citation type="journal article" date="2023" name="PLoS ONE">
        <title>Genome-based metabolic and phylogenomic analysis of three Terrisporobacter species.</title>
        <authorList>
            <person name="Boer T."/>
            <person name="Bengelsdorf F.R."/>
            <person name="Bomeke M."/>
            <person name="Daniel R."/>
            <person name="Poehlein A."/>
        </authorList>
    </citation>
    <scope>NUCLEOTIDE SEQUENCE [LARGE SCALE GENOMIC DNA]</scope>
    <source>
        <strain evidence="8 9">DSM 1288</strain>
    </source>
</reference>
<dbReference type="Gene3D" id="3.40.250.10">
    <property type="entry name" value="Rhodanese-like domain"/>
    <property type="match status" value="1"/>
</dbReference>
<dbReference type="Pfam" id="PF07992">
    <property type="entry name" value="Pyr_redox_2"/>
    <property type="match status" value="1"/>
</dbReference>
<keyword evidence="9" id="KW-1185">Reference proteome</keyword>
<evidence type="ECO:0000256" key="6">
    <source>
        <dbReference type="ARBA" id="ARBA00023284"/>
    </source>
</evidence>
<comment type="cofactor">
    <cofactor evidence="1">
        <name>FAD</name>
        <dbReference type="ChEBI" id="CHEBI:57692"/>
    </cofactor>
</comment>
<dbReference type="SUPFAM" id="SSF55424">
    <property type="entry name" value="FAD/NAD-linked reductases, dimerisation (C-terminal) domain"/>
    <property type="match status" value="1"/>
</dbReference>
<feature type="domain" description="Rhodanese" evidence="7">
    <location>
        <begin position="476"/>
        <end position="557"/>
    </location>
</feature>
<organism evidence="8 9">
    <name type="scientific">Terrisporobacter glycolicus ATCC 14880 = DSM 1288</name>
    <dbReference type="NCBI Taxonomy" id="1121315"/>
    <lineage>
        <taxon>Bacteria</taxon>
        <taxon>Bacillati</taxon>
        <taxon>Bacillota</taxon>
        <taxon>Clostridia</taxon>
        <taxon>Peptostreptococcales</taxon>
        <taxon>Peptostreptococcaceae</taxon>
        <taxon>Terrisporobacter</taxon>
    </lineage>
</organism>
<dbReference type="Gene3D" id="3.50.50.60">
    <property type="entry name" value="FAD/NAD(P)-binding domain"/>
    <property type="match status" value="2"/>
</dbReference>
<dbReference type="InterPro" id="IPR036188">
    <property type="entry name" value="FAD/NAD-bd_sf"/>
</dbReference>
<evidence type="ECO:0000256" key="1">
    <source>
        <dbReference type="ARBA" id="ARBA00001974"/>
    </source>
</evidence>
<dbReference type="InterPro" id="IPR001763">
    <property type="entry name" value="Rhodanese-like_dom"/>
</dbReference>
<dbReference type="CDD" id="cd00158">
    <property type="entry name" value="RHOD"/>
    <property type="match status" value="1"/>
</dbReference>
<name>A0ABZ2EQU7_9FIRM</name>
<keyword evidence="5 8" id="KW-0560">Oxidoreductase</keyword>
<evidence type="ECO:0000256" key="3">
    <source>
        <dbReference type="ARBA" id="ARBA00022630"/>
    </source>
</evidence>
<evidence type="ECO:0000256" key="4">
    <source>
        <dbReference type="ARBA" id="ARBA00022827"/>
    </source>
</evidence>
<dbReference type="EC" id="1.8.1.14" evidence="8"/>
<dbReference type="PANTHER" id="PTHR43429">
    <property type="entry name" value="PYRIDINE NUCLEOTIDE-DISULFIDE OXIDOREDUCTASE DOMAIN-CONTAINING"/>
    <property type="match status" value="1"/>
</dbReference>
<protein>
    <submittedName>
        <fullName evidence="8">Coenzyme A disulfide reductase</fullName>
        <ecNumber evidence="8">1.8.1.14</ecNumber>
    </submittedName>
</protein>
<keyword evidence="3" id="KW-0285">Flavoprotein</keyword>
<dbReference type="PRINTS" id="PR00368">
    <property type="entry name" value="FADPNR"/>
</dbReference>
<evidence type="ECO:0000256" key="5">
    <source>
        <dbReference type="ARBA" id="ARBA00023002"/>
    </source>
</evidence>
<dbReference type="PANTHER" id="PTHR43429:SF1">
    <property type="entry name" value="NAD(P)H SULFUR OXIDOREDUCTASE (COA-DEPENDENT)"/>
    <property type="match status" value="1"/>
</dbReference>
<keyword evidence="4" id="KW-0274">FAD</keyword>
<dbReference type="InterPro" id="IPR050260">
    <property type="entry name" value="FAD-bd_OxRdtase"/>
</dbReference>
<keyword evidence="6" id="KW-0676">Redox-active center</keyword>
<dbReference type="Proteomes" id="UP001348492">
    <property type="component" value="Chromosome"/>
</dbReference>
<evidence type="ECO:0000259" key="7">
    <source>
        <dbReference type="PROSITE" id="PS50206"/>
    </source>
</evidence>
<proteinExistence type="inferred from homology"/>
<sequence length="557" mass="60923">MYLGIQIKKGLISVKVLIVGGVAAGTKVAAKLKREDRSLDVTILTKDKDISYAGCGLPYYVGNVIREKEQLIVNTPEKFEKLTGVNVLTEMEVIKVNTKEKTVEVVNLQSNEKYDYGYDKLVIASGASPIKPPVKGLDLKGVFFMRTPEDAIKLRASIEKNEIKRAVVVGAGFIGLEVAENMAKQGVKVSVIDMAEHVLPGFDEEMSEYIENHLAENGIMTATGVKMEGIIGTDRVEKVKTSRRAMKADAVVLSIGIRANTSFLQDSGIELMPNKTIKVNEYLQTNIDDVYAIGDCACVVNKITKLPQWSPMGSSANIEGRLTAKNILGKNKPYGGVLGTAVCKLPNLNTGRTGLTEVAAKEAGYNQISVISVVDDKAHYYPGAGSFIVKMIADKDTKKLLGLQVIGSGDVDKMIDIAVTAISLNASIDDLENLDFAYAPPFSTAIHPFAHTLNILQNKIDKEFETITPLEFKEGKAKDYKIIDASISPTLKTAPYIDLTKIEGVISDYNTDEKLLLICAKGKRAYMLQNRLKFYGYNNTKVLEGGLTFNEIDEEEE</sequence>
<dbReference type="PROSITE" id="PS50206">
    <property type="entry name" value="RHODANESE_3"/>
    <property type="match status" value="1"/>
</dbReference>
<dbReference type="InterPro" id="IPR023753">
    <property type="entry name" value="FAD/NAD-binding_dom"/>
</dbReference>
<dbReference type="GO" id="GO:0050451">
    <property type="term" value="F:CoA-disulfide reductase (NADPH) activity"/>
    <property type="evidence" value="ECO:0007669"/>
    <property type="project" value="UniProtKB-EC"/>
</dbReference>
<dbReference type="EMBL" id="CP117523">
    <property type="protein sequence ID" value="WWD82247.1"/>
    <property type="molecule type" value="Genomic_DNA"/>
</dbReference>
<dbReference type="Pfam" id="PF02852">
    <property type="entry name" value="Pyr_redox_dim"/>
    <property type="match status" value="1"/>
</dbReference>
<gene>
    <name evidence="8" type="primary">cdr_1</name>
    <name evidence="8" type="ORF">TEGL_06220</name>
</gene>
<dbReference type="PRINTS" id="PR00411">
    <property type="entry name" value="PNDRDTASEI"/>
</dbReference>
<evidence type="ECO:0000313" key="8">
    <source>
        <dbReference type="EMBL" id="WWD82247.1"/>
    </source>
</evidence>
<accession>A0ABZ2EQU7</accession>